<sequence>MAGDDIGHQEARRLVQEGRILPLAAILDGVGQKVPGEVLEVELEFDDGTYVYELKILGRNGRVQEVEVDAPSGTILKIEDDD</sequence>
<dbReference type="AlphaFoldDB" id="A0A1E3WBR6"/>
<evidence type="ECO:0000313" key="2">
    <source>
        <dbReference type="EMBL" id="ODS03254.1"/>
    </source>
</evidence>
<gene>
    <name evidence="2" type="ORF">AUC71_10600</name>
</gene>
<feature type="domain" description="PepSY" evidence="1">
    <location>
        <begin position="30"/>
        <end position="79"/>
    </location>
</feature>
<dbReference type="Pfam" id="PF03413">
    <property type="entry name" value="PepSY"/>
    <property type="match status" value="1"/>
</dbReference>
<name>A0A1E3WBR6_9HYPH</name>
<keyword evidence="3" id="KW-1185">Reference proteome</keyword>
<evidence type="ECO:0000313" key="3">
    <source>
        <dbReference type="Proteomes" id="UP000095042"/>
    </source>
</evidence>
<accession>A0A1E3WBR6</accession>
<dbReference type="EMBL" id="LPWD01000136">
    <property type="protein sequence ID" value="ODS03254.1"/>
    <property type="molecule type" value="Genomic_DNA"/>
</dbReference>
<dbReference type="Proteomes" id="UP000095042">
    <property type="component" value="Unassembled WGS sequence"/>
</dbReference>
<organism evidence="2 3">
    <name type="scientific">Methyloceanibacter marginalis</name>
    <dbReference type="NCBI Taxonomy" id="1774971"/>
    <lineage>
        <taxon>Bacteria</taxon>
        <taxon>Pseudomonadati</taxon>
        <taxon>Pseudomonadota</taxon>
        <taxon>Alphaproteobacteria</taxon>
        <taxon>Hyphomicrobiales</taxon>
        <taxon>Hyphomicrobiaceae</taxon>
        <taxon>Methyloceanibacter</taxon>
    </lineage>
</organism>
<dbReference type="Gene3D" id="3.10.450.40">
    <property type="match status" value="1"/>
</dbReference>
<protein>
    <recommendedName>
        <fullName evidence="1">PepSY domain-containing protein</fullName>
    </recommendedName>
</protein>
<reference evidence="2 3" key="1">
    <citation type="journal article" date="2016" name="Environ. Microbiol.">
        <title>New Methyloceanibacter diversity from North Sea sediments includes methanotroph containing solely the soluble methane monooxygenase.</title>
        <authorList>
            <person name="Vekeman B."/>
            <person name="Kerckhof F.M."/>
            <person name="Cremers G."/>
            <person name="de Vos P."/>
            <person name="Vandamme P."/>
            <person name="Boon N."/>
            <person name="Op den Camp H.J."/>
            <person name="Heylen K."/>
        </authorList>
    </citation>
    <scope>NUCLEOTIDE SEQUENCE [LARGE SCALE GENOMIC DNA]</scope>
    <source>
        <strain evidence="2 3">R-67177</strain>
    </source>
</reference>
<proteinExistence type="predicted"/>
<dbReference type="InterPro" id="IPR025711">
    <property type="entry name" value="PepSY"/>
</dbReference>
<evidence type="ECO:0000259" key="1">
    <source>
        <dbReference type="Pfam" id="PF03413"/>
    </source>
</evidence>
<comment type="caution">
    <text evidence="2">The sequence shown here is derived from an EMBL/GenBank/DDBJ whole genome shotgun (WGS) entry which is preliminary data.</text>
</comment>